<evidence type="ECO:0000256" key="6">
    <source>
        <dbReference type="SAM" id="Phobius"/>
    </source>
</evidence>
<gene>
    <name evidence="8" type="ORF">CVT25_002618</name>
</gene>
<dbReference type="FunCoup" id="A0A409WLQ8">
    <property type="interactions" value="117"/>
</dbReference>
<dbReference type="EMBL" id="NHYD01003375">
    <property type="protein sequence ID" value="PPQ79456.1"/>
    <property type="molecule type" value="Genomic_DNA"/>
</dbReference>
<evidence type="ECO:0000256" key="3">
    <source>
        <dbReference type="ARBA" id="ARBA00022989"/>
    </source>
</evidence>
<dbReference type="Pfam" id="PF07690">
    <property type="entry name" value="MFS_1"/>
    <property type="match status" value="1"/>
</dbReference>
<dbReference type="STRING" id="93625.A0A409WLQ8"/>
<feature type="transmembrane region" description="Helical" evidence="6">
    <location>
        <begin position="141"/>
        <end position="160"/>
    </location>
</feature>
<feature type="transmembrane region" description="Helical" evidence="6">
    <location>
        <begin position="418"/>
        <end position="438"/>
    </location>
</feature>
<dbReference type="InterPro" id="IPR020846">
    <property type="entry name" value="MFS_dom"/>
</dbReference>
<name>A0A409WLQ8_PSICY</name>
<evidence type="ECO:0000313" key="9">
    <source>
        <dbReference type="Proteomes" id="UP000283269"/>
    </source>
</evidence>
<dbReference type="GO" id="GO:0022857">
    <property type="term" value="F:transmembrane transporter activity"/>
    <property type="evidence" value="ECO:0007669"/>
    <property type="project" value="InterPro"/>
</dbReference>
<feature type="transmembrane region" description="Helical" evidence="6">
    <location>
        <begin position="509"/>
        <end position="532"/>
    </location>
</feature>
<feature type="transmembrane region" description="Helical" evidence="6">
    <location>
        <begin position="259"/>
        <end position="280"/>
    </location>
</feature>
<dbReference type="PANTHER" id="PTHR23502">
    <property type="entry name" value="MAJOR FACILITATOR SUPERFAMILY"/>
    <property type="match status" value="1"/>
</dbReference>
<dbReference type="Proteomes" id="UP000283269">
    <property type="component" value="Unassembled WGS sequence"/>
</dbReference>
<accession>A0A409WLQ8</accession>
<dbReference type="Gene3D" id="1.20.1250.20">
    <property type="entry name" value="MFS general substrate transporter like domains"/>
    <property type="match status" value="1"/>
</dbReference>
<proteinExistence type="predicted"/>
<feature type="region of interest" description="Disordered" evidence="5">
    <location>
        <begin position="1"/>
        <end position="42"/>
    </location>
</feature>
<comment type="caution">
    <text evidence="8">The sequence shown here is derived from an EMBL/GenBank/DDBJ whole genome shotgun (WGS) entry which is preliminary data.</text>
</comment>
<organism evidence="8 9">
    <name type="scientific">Psilocybe cyanescens</name>
    <dbReference type="NCBI Taxonomy" id="93625"/>
    <lineage>
        <taxon>Eukaryota</taxon>
        <taxon>Fungi</taxon>
        <taxon>Dikarya</taxon>
        <taxon>Basidiomycota</taxon>
        <taxon>Agaricomycotina</taxon>
        <taxon>Agaricomycetes</taxon>
        <taxon>Agaricomycetidae</taxon>
        <taxon>Agaricales</taxon>
        <taxon>Agaricineae</taxon>
        <taxon>Strophariaceae</taxon>
        <taxon>Psilocybe</taxon>
    </lineage>
</organism>
<dbReference type="PROSITE" id="PS50850">
    <property type="entry name" value="MFS"/>
    <property type="match status" value="1"/>
</dbReference>
<feature type="compositionally biased region" description="Polar residues" evidence="5">
    <location>
        <begin position="13"/>
        <end position="23"/>
    </location>
</feature>
<feature type="transmembrane region" description="Helical" evidence="6">
    <location>
        <begin position="231"/>
        <end position="253"/>
    </location>
</feature>
<feature type="transmembrane region" description="Helical" evidence="6">
    <location>
        <begin position="196"/>
        <end position="219"/>
    </location>
</feature>
<comment type="subcellular location">
    <subcellularLocation>
        <location evidence="1">Membrane</location>
        <topology evidence="1">Multi-pass membrane protein</topology>
    </subcellularLocation>
</comment>
<evidence type="ECO:0000259" key="7">
    <source>
        <dbReference type="PROSITE" id="PS50850"/>
    </source>
</evidence>
<feature type="transmembrane region" description="Helical" evidence="6">
    <location>
        <begin position="444"/>
        <end position="468"/>
    </location>
</feature>
<evidence type="ECO:0000313" key="8">
    <source>
        <dbReference type="EMBL" id="PPQ79456.1"/>
    </source>
</evidence>
<reference evidence="8 9" key="1">
    <citation type="journal article" date="2018" name="Evol. Lett.">
        <title>Horizontal gene cluster transfer increased hallucinogenic mushroom diversity.</title>
        <authorList>
            <person name="Reynolds H.T."/>
            <person name="Vijayakumar V."/>
            <person name="Gluck-Thaler E."/>
            <person name="Korotkin H.B."/>
            <person name="Matheny P.B."/>
            <person name="Slot J.C."/>
        </authorList>
    </citation>
    <scope>NUCLEOTIDE SEQUENCE [LARGE SCALE GENOMIC DNA]</scope>
    <source>
        <strain evidence="8 9">2631</strain>
    </source>
</reference>
<keyword evidence="9" id="KW-1185">Reference proteome</keyword>
<dbReference type="SUPFAM" id="SSF103473">
    <property type="entry name" value="MFS general substrate transporter"/>
    <property type="match status" value="1"/>
</dbReference>
<dbReference type="GO" id="GO:0005886">
    <property type="term" value="C:plasma membrane"/>
    <property type="evidence" value="ECO:0007669"/>
    <property type="project" value="TreeGrafter"/>
</dbReference>
<feature type="transmembrane region" description="Helical" evidence="6">
    <location>
        <begin position="172"/>
        <end position="190"/>
    </location>
</feature>
<evidence type="ECO:0000256" key="2">
    <source>
        <dbReference type="ARBA" id="ARBA00022692"/>
    </source>
</evidence>
<feature type="transmembrane region" description="Helical" evidence="6">
    <location>
        <begin position="378"/>
        <end position="397"/>
    </location>
</feature>
<evidence type="ECO:0000256" key="5">
    <source>
        <dbReference type="SAM" id="MobiDB-lite"/>
    </source>
</evidence>
<feature type="transmembrane region" description="Helical" evidence="6">
    <location>
        <begin position="339"/>
        <end position="358"/>
    </location>
</feature>
<keyword evidence="4 6" id="KW-0472">Membrane</keyword>
<dbReference type="OrthoDB" id="9986881at2759"/>
<evidence type="ECO:0000256" key="4">
    <source>
        <dbReference type="ARBA" id="ARBA00023136"/>
    </source>
</evidence>
<dbReference type="CDD" id="cd17323">
    <property type="entry name" value="MFS_Tpo1_MDR_like"/>
    <property type="match status" value="1"/>
</dbReference>
<feature type="transmembrane region" description="Helical" evidence="6">
    <location>
        <begin position="104"/>
        <end position="121"/>
    </location>
</feature>
<evidence type="ECO:0000256" key="1">
    <source>
        <dbReference type="ARBA" id="ARBA00004141"/>
    </source>
</evidence>
<dbReference type="InterPro" id="IPR011701">
    <property type="entry name" value="MFS"/>
</dbReference>
<sequence>MSHPPTPPDAGTAVNSTRSSFTISEPLAHARNQSGELKSKETSNVAIITAQGEEDVPRKVEVVEVKEVVKNLPLPIPNRDPNMVTWDGPDDPSNPQNWSTKRKWIITMTCIIMTVNVTFASSAPSSASHKIMAEFNTSKEVSYLITTVFLLGYVFGPSFWGPGSELIGRRPIFIGAMIAYTLCILGQALAQNMATLLITRFLSGFFAVGPMNNAGGLIADIWSAVGRGPATSLYTASVFLGPVMGPIVAGYIVDSPASWRWVFWVMFIFAGVCTLIMIPVMPETYAPVILLKKTQRLRKEDPEANKDLYAEHEKQDWSIKGVVQRTLFRPFSMLLGEPILMLITVYLSIVYGLLYALFQAFPVVFVARRGFTIAEDGLMFIGVGIGTTIGSLINFWASAHYPELIKKWKGFPPPEDRLYGAMIGSPVLVVGIFWLGWTGEYSSIPWYVPGLSTILVGTGISLIFMSFLSYVIDTYLMYSASAFAANTMVRSAVAAAFPLFTVQMFTKLGVNWSCTLLGFIGLLFVPSPFLFYKYGPRIRSHSKYAPCIDLKIAAAMKAEASEKQIGTP</sequence>
<dbReference type="InterPro" id="IPR036259">
    <property type="entry name" value="MFS_trans_sf"/>
</dbReference>
<feature type="compositionally biased region" description="Polar residues" evidence="5">
    <location>
        <begin position="31"/>
        <end position="42"/>
    </location>
</feature>
<feature type="transmembrane region" description="Helical" evidence="6">
    <location>
        <begin position="475"/>
        <end position="497"/>
    </location>
</feature>
<feature type="domain" description="Major facilitator superfamily (MFS) profile" evidence="7">
    <location>
        <begin position="102"/>
        <end position="539"/>
    </location>
</feature>
<dbReference type="FunFam" id="1.20.1250.20:FF:000082">
    <property type="entry name" value="MFS multidrug transporter, putative"/>
    <property type="match status" value="1"/>
</dbReference>
<keyword evidence="3 6" id="KW-1133">Transmembrane helix</keyword>
<protein>
    <recommendedName>
        <fullName evidence="7">Major facilitator superfamily (MFS) profile domain-containing protein</fullName>
    </recommendedName>
</protein>
<dbReference type="InParanoid" id="A0A409WLQ8"/>
<dbReference type="PANTHER" id="PTHR23502:SF74">
    <property type="entry name" value="MAJOR FACILITATOR SUPERFAMILY (MFS) PROFILE DOMAIN-CONTAINING PROTEIN"/>
    <property type="match status" value="1"/>
</dbReference>
<dbReference type="AlphaFoldDB" id="A0A409WLQ8"/>
<keyword evidence="2 6" id="KW-0812">Transmembrane</keyword>